<dbReference type="SUPFAM" id="SSF47807">
    <property type="entry name" value="5' to 3' exonuclease, C-terminal subdomain"/>
    <property type="match status" value="1"/>
</dbReference>
<dbReference type="Pfam" id="PF00476">
    <property type="entry name" value="DNA_pol_A"/>
    <property type="match status" value="1"/>
</dbReference>
<dbReference type="SUPFAM" id="SSF88723">
    <property type="entry name" value="PIN domain-like"/>
    <property type="match status" value="1"/>
</dbReference>
<dbReference type="EMBL" id="HBHW01028047">
    <property type="protein sequence ID" value="CAE0053686.1"/>
    <property type="molecule type" value="Transcribed_RNA"/>
</dbReference>
<dbReference type="AlphaFoldDB" id="A0A7S3EHX2"/>
<dbReference type="InterPro" id="IPR008918">
    <property type="entry name" value="HhH2"/>
</dbReference>
<dbReference type="InterPro" id="IPR019760">
    <property type="entry name" value="DNA-dir_DNA_pol_A_CS"/>
</dbReference>
<dbReference type="InterPro" id="IPR036397">
    <property type="entry name" value="RNaseH_sf"/>
</dbReference>
<keyword evidence="8" id="KW-0238">DNA-binding</keyword>
<evidence type="ECO:0000259" key="11">
    <source>
        <dbReference type="SMART" id="SM00475"/>
    </source>
</evidence>
<reference evidence="13" key="1">
    <citation type="submission" date="2021-01" db="EMBL/GenBank/DDBJ databases">
        <authorList>
            <person name="Corre E."/>
            <person name="Pelletier E."/>
            <person name="Niang G."/>
            <person name="Scheremetjew M."/>
            <person name="Finn R."/>
            <person name="Kale V."/>
            <person name="Holt S."/>
            <person name="Cochrane G."/>
            <person name="Meng A."/>
            <person name="Brown T."/>
            <person name="Cohen L."/>
        </authorList>
    </citation>
    <scope>NUCLEOTIDE SEQUENCE</scope>
    <source>
        <strain evidence="13">CCMP 769</strain>
    </source>
</reference>
<evidence type="ECO:0000256" key="10">
    <source>
        <dbReference type="ARBA" id="ARBA00049244"/>
    </source>
</evidence>
<dbReference type="GO" id="GO:0006261">
    <property type="term" value="P:DNA-templated DNA replication"/>
    <property type="evidence" value="ECO:0007669"/>
    <property type="project" value="InterPro"/>
</dbReference>
<evidence type="ECO:0000256" key="1">
    <source>
        <dbReference type="ARBA" id="ARBA00007705"/>
    </source>
</evidence>
<evidence type="ECO:0000256" key="3">
    <source>
        <dbReference type="ARBA" id="ARBA00022679"/>
    </source>
</evidence>
<evidence type="ECO:0000256" key="6">
    <source>
        <dbReference type="ARBA" id="ARBA00022763"/>
    </source>
</evidence>
<keyword evidence="3" id="KW-0808">Transferase</keyword>
<dbReference type="InterPro" id="IPR036279">
    <property type="entry name" value="5-3_exonuclease_C_sf"/>
</dbReference>
<dbReference type="Pfam" id="PF01367">
    <property type="entry name" value="5_3_exonuc"/>
    <property type="match status" value="1"/>
</dbReference>
<comment type="similarity">
    <text evidence="1">Belongs to the DNA polymerase type-A family.</text>
</comment>
<dbReference type="GO" id="GO:0008409">
    <property type="term" value="F:5'-3' exonuclease activity"/>
    <property type="evidence" value="ECO:0007669"/>
    <property type="project" value="InterPro"/>
</dbReference>
<dbReference type="SMART" id="SM00279">
    <property type="entry name" value="HhH2"/>
    <property type="match status" value="1"/>
</dbReference>
<keyword evidence="9" id="KW-0234">DNA repair</keyword>
<dbReference type="CDD" id="cd09859">
    <property type="entry name" value="PIN_53EXO"/>
    <property type="match status" value="1"/>
</dbReference>
<dbReference type="SMART" id="SM00482">
    <property type="entry name" value="POLAc"/>
    <property type="match status" value="1"/>
</dbReference>
<organism evidence="13">
    <name type="scientific">Rhodosorus marinus</name>
    <dbReference type="NCBI Taxonomy" id="101924"/>
    <lineage>
        <taxon>Eukaryota</taxon>
        <taxon>Rhodophyta</taxon>
        <taxon>Stylonematophyceae</taxon>
        <taxon>Stylonematales</taxon>
        <taxon>Stylonemataceae</taxon>
        <taxon>Rhodosorus</taxon>
    </lineage>
</organism>
<dbReference type="GO" id="GO:0006302">
    <property type="term" value="P:double-strand break repair"/>
    <property type="evidence" value="ECO:0007669"/>
    <property type="project" value="TreeGrafter"/>
</dbReference>
<dbReference type="GO" id="GO:0003887">
    <property type="term" value="F:DNA-directed DNA polymerase activity"/>
    <property type="evidence" value="ECO:0007669"/>
    <property type="project" value="UniProtKB-KW"/>
</dbReference>
<dbReference type="PRINTS" id="PR00868">
    <property type="entry name" value="DNAPOLI"/>
</dbReference>
<sequence length="1103" mass="121882">MGFVSSVRLCPHRGSGRQGGWRNFCILRARAGGCPTTVVDLSCPPFSEGRLSLISALLFVGRTCVGKRRVVLVNGKGDVAEGEIASAGWNLQNGVGLFKVCSAAVAEDLEIYSTNPGVYQLLGADGKKLFQLKLNNESPTHSFEREELTKLHLDSLFPSVEPGQVPSVIALSELKGFGPKSASKKMQKFANVNQLLEEVLKSVQKKPAKLNVAISESRETLVRRSEEIEIREGNSHNVDLGDVLSDQVVSKTIKLENQLSGLTDRQLVAAFAEMRSSSNETLSREQSRKGADNRKEIYLVDAMNLIFRAFYSSSKTNLSSAGKDLPVGTVLICFRRILRLIGDYAGRDLPLVIVFDGRHLVKGVDFRSALFPEYKTGRDAVPEEVVRAVDFVKSLADVLGISHLEVPGYEADDVIASMTRKASDKGFKSAIISTDHDFYQLLSGDVQILKPVMGFGRGPLDSWEAVTEDTFKEKYGGIAPSKHVDMRSLIGDKSDRLPGLRGFGEKGVLKLMKEYGSLESILENAENVKSERLSSTLREGRELAENMKQVLTLEEYMAEIDDELFEQVTRRPSVVWDDVEDWCRGLGINPQPIRKLADDGLLEIGDTGVGAEEGESLADPNRAAELVSFRAFVDAASDQSTFGIYCEEENISVCLPDGRGCKIPGGGTAMEAITDILYERDVKIVGWGLKSFLRGWFETGRKILPRCEFVDLDIIAFLLDPDSPMSRAQQVQFATSRDVEDLLKSDAELDTVTVALLSVETAKAAEKLIQKVGLARIQEMEMRLVPVLARMESTGIRVDVPKLESIEEEIASQKESLEKEIFAIEGVAPFNLASSKQLAEVLTEMGAKLPTKRRTRNVSTSEKVLMGLVQTERDERIRQVATLVLRHRSISKLQSTYLVGLAKCVSEKDSRVHALISQTAAVTGRLSFSRPNLQAIPVRDAVGRKIRKAFLPEDGYVLLGADYEQIELRILAALSGDDHIQAAFSRDDDIHSSTAIRIYRLQDASEVTPQLRNHAKAVNYGIPYGISAPGLAYQLQSGMEDARRLIGDFYDSFPKIKQFLDSLIEHARESGYSRTFLGRRRRARGISTTANHRIGQYSMRFLA</sequence>
<dbReference type="CDD" id="cd09898">
    <property type="entry name" value="H3TH_53EXO"/>
    <property type="match status" value="1"/>
</dbReference>
<dbReference type="Gene3D" id="3.30.420.10">
    <property type="entry name" value="Ribonuclease H-like superfamily/Ribonuclease H"/>
    <property type="match status" value="1"/>
</dbReference>
<dbReference type="InterPro" id="IPR020046">
    <property type="entry name" value="5-3_exonucl_a-hlix_arch_N"/>
</dbReference>
<keyword evidence="4" id="KW-0548">Nucleotidyltransferase</keyword>
<evidence type="ECO:0000256" key="2">
    <source>
        <dbReference type="ARBA" id="ARBA00012417"/>
    </source>
</evidence>
<comment type="catalytic activity">
    <reaction evidence="10">
        <text>DNA(n) + a 2'-deoxyribonucleoside 5'-triphosphate = DNA(n+1) + diphosphate</text>
        <dbReference type="Rhea" id="RHEA:22508"/>
        <dbReference type="Rhea" id="RHEA-COMP:17339"/>
        <dbReference type="Rhea" id="RHEA-COMP:17340"/>
        <dbReference type="ChEBI" id="CHEBI:33019"/>
        <dbReference type="ChEBI" id="CHEBI:61560"/>
        <dbReference type="ChEBI" id="CHEBI:173112"/>
        <dbReference type="EC" id="2.7.7.7"/>
    </reaction>
</comment>
<name>A0A7S3EHX2_9RHOD</name>
<dbReference type="InterPro" id="IPR002421">
    <property type="entry name" value="5-3_exonuclease"/>
</dbReference>
<dbReference type="PANTHER" id="PTHR10133">
    <property type="entry name" value="DNA POLYMERASE I"/>
    <property type="match status" value="1"/>
</dbReference>
<feature type="domain" description="DNA-directed DNA polymerase family A palm" evidence="12">
    <location>
        <begin position="943"/>
        <end position="1103"/>
    </location>
</feature>
<evidence type="ECO:0000259" key="12">
    <source>
        <dbReference type="SMART" id="SM00482"/>
    </source>
</evidence>
<dbReference type="SMART" id="SM00475">
    <property type="entry name" value="53EXOc"/>
    <property type="match status" value="1"/>
</dbReference>
<protein>
    <recommendedName>
        <fullName evidence="2">DNA-directed DNA polymerase</fullName>
        <ecNumber evidence="2">2.7.7.7</ecNumber>
    </recommendedName>
</protein>
<gene>
    <name evidence="13" type="ORF">RMAR00112_LOCUS21714</name>
</gene>
<dbReference type="EC" id="2.7.7.7" evidence="2"/>
<evidence type="ECO:0000256" key="7">
    <source>
        <dbReference type="ARBA" id="ARBA00022932"/>
    </source>
</evidence>
<evidence type="ECO:0000256" key="4">
    <source>
        <dbReference type="ARBA" id="ARBA00022695"/>
    </source>
</evidence>
<feature type="domain" description="5'-3' exonuclease" evidence="11">
    <location>
        <begin position="293"/>
        <end position="568"/>
    </location>
</feature>
<dbReference type="InterPro" id="IPR020045">
    <property type="entry name" value="DNA_polI_H3TH"/>
</dbReference>
<dbReference type="Gene3D" id="1.20.1060.10">
    <property type="entry name" value="Taq DNA Polymerase, Chain T, domain 4"/>
    <property type="match status" value="1"/>
</dbReference>
<evidence type="ECO:0000256" key="8">
    <source>
        <dbReference type="ARBA" id="ARBA00023125"/>
    </source>
</evidence>
<dbReference type="PANTHER" id="PTHR10133:SF27">
    <property type="entry name" value="DNA POLYMERASE NU"/>
    <property type="match status" value="1"/>
</dbReference>
<keyword evidence="7" id="KW-0239">DNA-directed DNA polymerase</keyword>
<dbReference type="PROSITE" id="PS00447">
    <property type="entry name" value="DNA_POLYMERASE_A"/>
    <property type="match status" value="1"/>
</dbReference>
<dbReference type="InterPro" id="IPR043502">
    <property type="entry name" value="DNA/RNA_pol_sf"/>
</dbReference>
<dbReference type="Gene3D" id="1.10.150.20">
    <property type="entry name" value="5' to 3' exonuclease, C-terminal subdomain"/>
    <property type="match status" value="2"/>
</dbReference>
<keyword evidence="6" id="KW-0227">DNA damage</keyword>
<proteinExistence type="inferred from homology"/>
<dbReference type="SUPFAM" id="SSF56672">
    <property type="entry name" value="DNA/RNA polymerases"/>
    <property type="match status" value="1"/>
</dbReference>
<evidence type="ECO:0000256" key="5">
    <source>
        <dbReference type="ARBA" id="ARBA00022705"/>
    </source>
</evidence>
<dbReference type="InterPro" id="IPR002298">
    <property type="entry name" value="DNA_polymerase_A"/>
</dbReference>
<dbReference type="GO" id="GO:0003677">
    <property type="term" value="F:DNA binding"/>
    <property type="evidence" value="ECO:0007669"/>
    <property type="project" value="UniProtKB-KW"/>
</dbReference>
<dbReference type="Pfam" id="PF02739">
    <property type="entry name" value="5_3_exonuc_N"/>
    <property type="match status" value="1"/>
</dbReference>
<accession>A0A7S3EHX2</accession>
<dbReference type="InterPro" id="IPR029060">
    <property type="entry name" value="PIN-like_dom_sf"/>
</dbReference>
<dbReference type="Gene3D" id="3.40.50.1010">
    <property type="entry name" value="5'-nuclease"/>
    <property type="match status" value="1"/>
</dbReference>
<dbReference type="InterPro" id="IPR001098">
    <property type="entry name" value="DNA-dir_DNA_pol_A_palm_dom"/>
</dbReference>
<keyword evidence="5" id="KW-0235">DNA replication</keyword>
<evidence type="ECO:0000256" key="9">
    <source>
        <dbReference type="ARBA" id="ARBA00023204"/>
    </source>
</evidence>
<evidence type="ECO:0000313" key="13">
    <source>
        <dbReference type="EMBL" id="CAE0053686.1"/>
    </source>
</evidence>